<name>A0A2T3B5V5_AMORE</name>
<feature type="region of interest" description="Disordered" evidence="1">
    <location>
        <begin position="144"/>
        <end position="402"/>
    </location>
</feature>
<evidence type="ECO:0000256" key="1">
    <source>
        <dbReference type="SAM" id="MobiDB-lite"/>
    </source>
</evidence>
<feature type="compositionally biased region" description="Polar residues" evidence="1">
    <location>
        <begin position="144"/>
        <end position="156"/>
    </location>
</feature>
<feature type="region of interest" description="Disordered" evidence="1">
    <location>
        <begin position="53"/>
        <end position="77"/>
    </location>
</feature>
<evidence type="ECO:0000313" key="3">
    <source>
        <dbReference type="Proteomes" id="UP000241818"/>
    </source>
</evidence>
<feature type="compositionally biased region" description="Basic and acidic residues" evidence="1">
    <location>
        <begin position="231"/>
        <end position="244"/>
    </location>
</feature>
<organism evidence="2 3">
    <name type="scientific">Amorphotheca resinae ATCC 22711</name>
    <dbReference type="NCBI Taxonomy" id="857342"/>
    <lineage>
        <taxon>Eukaryota</taxon>
        <taxon>Fungi</taxon>
        <taxon>Dikarya</taxon>
        <taxon>Ascomycota</taxon>
        <taxon>Pezizomycotina</taxon>
        <taxon>Leotiomycetes</taxon>
        <taxon>Helotiales</taxon>
        <taxon>Amorphothecaceae</taxon>
        <taxon>Amorphotheca</taxon>
    </lineage>
</organism>
<feature type="compositionally biased region" description="Polar residues" evidence="1">
    <location>
        <begin position="271"/>
        <end position="286"/>
    </location>
</feature>
<feature type="compositionally biased region" description="Polar residues" evidence="1">
    <location>
        <begin position="326"/>
        <end position="341"/>
    </location>
</feature>
<reference evidence="2 3" key="1">
    <citation type="journal article" date="2018" name="New Phytol.">
        <title>Comparative genomics and transcriptomics depict ericoid mycorrhizal fungi as versatile saprotrophs and plant mutualists.</title>
        <authorList>
            <person name="Martino E."/>
            <person name="Morin E."/>
            <person name="Grelet G.A."/>
            <person name="Kuo A."/>
            <person name="Kohler A."/>
            <person name="Daghino S."/>
            <person name="Barry K.W."/>
            <person name="Cichocki N."/>
            <person name="Clum A."/>
            <person name="Dockter R.B."/>
            <person name="Hainaut M."/>
            <person name="Kuo R.C."/>
            <person name="LaButti K."/>
            <person name="Lindahl B.D."/>
            <person name="Lindquist E.A."/>
            <person name="Lipzen A."/>
            <person name="Khouja H.R."/>
            <person name="Magnuson J."/>
            <person name="Murat C."/>
            <person name="Ohm R.A."/>
            <person name="Singer S.W."/>
            <person name="Spatafora J.W."/>
            <person name="Wang M."/>
            <person name="Veneault-Fourrey C."/>
            <person name="Henrissat B."/>
            <person name="Grigoriev I.V."/>
            <person name="Martin F.M."/>
            <person name="Perotto S."/>
        </authorList>
    </citation>
    <scope>NUCLEOTIDE SEQUENCE [LARGE SCALE GENOMIC DNA]</scope>
    <source>
        <strain evidence="2 3">ATCC 22711</strain>
    </source>
</reference>
<dbReference type="EMBL" id="KZ679009">
    <property type="protein sequence ID" value="PSS22113.1"/>
    <property type="molecule type" value="Genomic_DNA"/>
</dbReference>
<accession>A0A2T3B5V5</accession>
<protein>
    <submittedName>
        <fullName evidence="2">Uncharacterized protein</fullName>
    </submittedName>
</protein>
<feature type="region of interest" description="Disordered" evidence="1">
    <location>
        <begin position="414"/>
        <end position="485"/>
    </location>
</feature>
<gene>
    <name evidence="2" type="ORF">M430DRAFT_57477</name>
</gene>
<keyword evidence="3" id="KW-1185">Reference proteome</keyword>
<dbReference type="RefSeq" id="XP_024722268.1">
    <property type="nucleotide sequence ID" value="XM_024868673.1"/>
</dbReference>
<dbReference type="InParanoid" id="A0A2T3B5V5"/>
<dbReference type="OrthoDB" id="3437607at2759"/>
<sequence>MIRLPASAIILGPSDLKDFETRQRRRLALEADERSVHTIRCGLRALAIRTVGRPTSDTGLGSRGDEEPPSLGLPGSSRAVDVEYSTVTDLSEDQDGYLSIGLQQSPENASIEAQQSSPPKDEFHYGGFVESPTQQLVADASQRSSPFVPEDNSTPQHLEFHETRGTRTRTFPRSPLFRSENVSSSPEHHPTSSLAHRLTQGHNTPGTIFGQPARRPARTFRHQTNSFSFDESERASASYEHDRISSSSTTGSTPRPPDNLSLQEERRGCSLESTGVVSNVHSSSSKILEDDEAPLPLLDSDERSEPIRESLSSSPQLPLPPPFSAVSRSVSRAETLPSQTLPALPKYRFRNNPSASPARDDSTGSPGRYHNTSSPKASPPTVGSGEEVVSSPAHGGGPSPRSILRSAARLISSYRTRSPIGRRRSPSPSTSPLPTPHQNKASRSSRNHKPPTPSRSYHVYNDGLSPETQPQTPAHLPESRHQSRFHPSYTAPVAAPARSGFHLIRSGDGANDEISSSRSRHGSVTPSRRGPVGRSNSPIGLLNEGFRGLYGGRENGDEQRNWTDGVRFNNAEMRLWGLRDARGDGRSLRETLEREIWRVRRD</sequence>
<dbReference type="GeneID" id="36576754"/>
<proteinExistence type="predicted"/>
<dbReference type="AlphaFoldDB" id="A0A2T3B5V5"/>
<feature type="compositionally biased region" description="Polar residues" evidence="1">
    <location>
        <begin position="513"/>
        <end position="526"/>
    </location>
</feature>
<feature type="region of interest" description="Disordered" evidence="1">
    <location>
        <begin position="502"/>
        <end position="540"/>
    </location>
</feature>
<dbReference type="Proteomes" id="UP000241818">
    <property type="component" value="Unassembled WGS sequence"/>
</dbReference>
<evidence type="ECO:0000313" key="2">
    <source>
        <dbReference type="EMBL" id="PSS22113.1"/>
    </source>
</evidence>